<dbReference type="InterPro" id="IPR000719">
    <property type="entry name" value="Prot_kinase_dom"/>
</dbReference>
<keyword evidence="7 11" id="KW-0829">Tyrosine-protein kinase</keyword>
<dbReference type="GO" id="GO:0004715">
    <property type="term" value="F:non-membrane spanning protein tyrosine kinase activity"/>
    <property type="evidence" value="ECO:0007669"/>
    <property type="project" value="UniProtKB-EC"/>
</dbReference>
<evidence type="ECO:0000259" key="15">
    <source>
        <dbReference type="PROSITE" id="PS50011"/>
    </source>
</evidence>
<evidence type="ECO:0000259" key="14">
    <source>
        <dbReference type="PROSITE" id="PS50002"/>
    </source>
</evidence>
<dbReference type="InterPro" id="IPR050198">
    <property type="entry name" value="Non-receptor_tyrosine_kinases"/>
</dbReference>
<feature type="domain" description="Protein kinase" evidence="15">
    <location>
        <begin position="2"/>
        <end position="344"/>
    </location>
</feature>
<organism evidence="16">
    <name type="scientific">Rodentolepis nana</name>
    <name type="common">Dwarf tapeworm</name>
    <name type="synonym">Hymenolepis nana</name>
    <dbReference type="NCBI Taxonomy" id="102285"/>
    <lineage>
        <taxon>Eukaryota</taxon>
        <taxon>Metazoa</taxon>
        <taxon>Spiralia</taxon>
        <taxon>Lophotrochozoa</taxon>
        <taxon>Platyhelminthes</taxon>
        <taxon>Cestoda</taxon>
        <taxon>Eucestoda</taxon>
        <taxon>Cyclophyllidea</taxon>
        <taxon>Hymenolepididae</taxon>
        <taxon>Rodentolepis</taxon>
    </lineage>
</organism>
<evidence type="ECO:0000256" key="12">
    <source>
        <dbReference type="SAM" id="MobiDB-lite"/>
    </source>
</evidence>
<dbReference type="InterPro" id="IPR011009">
    <property type="entry name" value="Kinase-like_dom_sf"/>
</dbReference>
<evidence type="ECO:0000256" key="7">
    <source>
        <dbReference type="ARBA" id="ARBA00023137"/>
    </source>
</evidence>
<feature type="region of interest" description="Disordered" evidence="12">
    <location>
        <begin position="414"/>
        <end position="445"/>
    </location>
</feature>
<dbReference type="PRINTS" id="PR00401">
    <property type="entry name" value="SH2DOMAIN"/>
</dbReference>
<reference evidence="16" key="1">
    <citation type="submission" date="2016-04" db="UniProtKB">
        <authorList>
            <consortium name="WormBaseParasite"/>
        </authorList>
    </citation>
    <scope>IDENTIFICATION</scope>
</reference>
<dbReference type="GO" id="GO:0005524">
    <property type="term" value="F:ATP binding"/>
    <property type="evidence" value="ECO:0007669"/>
    <property type="project" value="UniProtKB-KW"/>
</dbReference>
<dbReference type="InterPro" id="IPR008266">
    <property type="entry name" value="Tyr_kinase_AS"/>
</dbReference>
<evidence type="ECO:0000256" key="4">
    <source>
        <dbReference type="ARBA" id="ARBA00022741"/>
    </source>
</evidence>
<accession>A0A158QGN6</accession>
<dbReference type="PROSITE" id="PS50002">
    <property type="entry name" value="SH3"/>
    <property type="match status" value="1"/>
</dbReference>
<evidence type="ECO:0000256" key="5">
    <source>
        <dbReference type="ARBA" id="ARBA00022777"/>
    </source>
</evidence>
<keyword evidence="6 11" id="KW-0067">ATP-binding</keyword>
<evidence type="ECO:0000256" key="9">
    <source>
        <dbReference type="PROSITE-ProRule" id="PRU00191"/>
    </source>
</evidence>
<proteinExistence type="inferred from homology"/>
<feature type="domain" description="SH2" evidence="13">
    <location>
        <begin position="43"/>
        <end position="150"/>
    </location>
</feature>
<dbReference type="PANTHER" id="PTHR24418">
    <property type="entry name" value="TYROSINE-PROTEIN KINASE"/>
    <property type="match status" value="1"/>
</dbReference>
<dbReference type="SUPFAM" id="SSF56112">
    <property type="entry name" value="Protein kinase-like (PK-like)"/>
    <property type="match status" value="1"/>
</dbReference>
<evidence type="ECO:0000259" key="13">
    <source>
        <dbReference type="PROSITE" id="PS50001"/>
    </source>
</evidence>
<feature type="domain" description="SH3" evidence="14">
    <location>
        <begin position="1"/>
        <end position="37"/>
    </location>
</feature>
<keyword evidence="2" id="KW-0597">Phosphoprotein</keyword>
<dbReference type="PROSITE" id="PS50011">
    <property type="entry name" value="PROTEIN_KINASE_DOM"/>
    <property type="match status" value="1"/>
</dbReference>
<dbReference type="InterPro" id="IPR001452">
    <property type="entry name" value="SH3_domain"/>
</dbReference>
<dbReference type="InterPro" id="IPR000980">
    <property type="entry name" value="SH2"/>
</dbReference>
<dbReference type="PRINTS" id="PR00109">
    <property type="entry name" value="TYRKINASE"/>
</dbReference>
<dbReference type="FunFam" id="1.10.510.10:FF:000554">
    <property type="entry name" value="Predicted protein"/>
    <property type="match status" value="1"/>
</dbReference>
<evidence type="ECO:0000256" key="10">
    <source>
        <dbReference type="PROSITE-ProRule" id="PRU00192"/>
    </source>
</evidence>
<keyword evidence="1 10" id="KW-0728">SH3 domain</keyword>
<keyword evidence="9" id="KW-0727">SH2 domain</keyword>
<dbReference type="AlphaFoldDB" id="A0A158QGN6"/>
<dbReference type="SUPFAM" id="SSF50044">
    <property type="entry name" value="SH3-domain"/>
    <property type="match status" value="1"/>
</dbReference>
<evidence type="ECO:0000256" key="1">
    <source>
        <dbReference type="ARBA" id="ARBA00022443"/>
    </source>
</evidence>
<keyword evidence="3 11" id="KW-0808">Transferase</keyword>
<dbReference type="Gene3D" id="3.30.505.10">
    <property type="entry name" value="SH2 domain"/>
    <property type="match status" value="1"/>
</dbReference>
<dbReference type="Gene3D" id="3.30.200.20">
    <property type="entry name" value="Phosphorylase Kinase, domain 1"/>
    <property type="match status" value="1"/>
</dbReference>
<dbReference type="WBParaSite" id="HNAJ_0000039401-mRNA-1">
    <property type="protein sequence ID" value="HNAJ_0000039401-mRNA-1"/>
    <property type="gene ID" value="HNAJ_0000039401"/>
</dbReference>
<dbReference type="Gene3D" id="1.10.510.10">
    <property type="entry name" value="Transferase(Phosphotransferase) domain 1"/>
    <property type="match status" value="1"/>
</dbReference>
<feature type="compositionally biased region" description="Basic residues" evidence="12">
    <location>
        <begin position="420"/>
        <end position="432"/>
    </location>
</feature>
<evidence type="ECO:0000256" key="8">
    <source>
        <dbReference type="ARBA" id="ARBA00051245"/>
    </source>
</evidence>
<protein>
    <recommendedName>
        <fullName evidence="11">Tyrosine-protein kinase</fullName>
        <ecNumber evidence="11">2.7.10.2</ecNumber>
    </recommendedName>
</protein>
<dbReference type="Gene3D" id="2.30.30.40">
    <property type="entry name" value="SH3 Domains"/>
    <property type="match status" value="1"/>
</dbReference>
<dbReference type="Pfam" id="PF07714">
    <property type="entry name" value="PK_Tyr_Ser-Thr"/>
    <property type="match status" value="1"/>
</dbReference>
<dbReference type="STRING" id="102285.A0A158QGN6"/>
<dbReference type="SUPFAM" id="SSF55550">
    <property type="entry name" value="SH2 domain"/>
    <property type="match status" value="1"/>
</dbReference>
<dbReference type="InterPro" id="IPR036860">
    <property type="entry name" value="SH2_dom_sf"/>
</dbReference>
<comment type="catalytic activity">
    <reaction evidence="8 11">
        <text>L-tyrosyl-[protein] + ATP = O-phospho-L-tyrosyl-[protein] + ADP + H(+)</text>
        <dbReference type="Rhea" id="RHEA:10596"/>
        <dbReference type="Rhea" id="RHEA-COMP:10136"/>
        <dbReference type="Rhea" id="RHEA-COMP:20101"/>
        <dbReference type="ChEBI" id="CHEBI:15378"/>
        <dbReference type="ChEBI" id="CHEBI:30616"/>
        <dbReference type="ChEBI" id="CHEBI:46858"/>
        <dbReference type="ChEBI" id="CHEBI:61978"/>
        <dbReference type="ChEBI" id="CHEBI:456216"/>
        <dbReference type="EC" id="2.7.10.2"/>
    </reaction>
</comment>
<dbReference type="InterPro" id="IPR036028">
    <property type="entry name" value="SH3-like_dom_sf"/>
</dbReference>
<dbReference type="SMART" id="SM00219">
    <property type="entry name" value="TyrKc"/>
    <property type="match status" value="1"/>
</dbReference>
<evidence type="ECO:0000256" key="2">
    <source>
        <dbReference type="ARBA" id="ARBA00022553"/>
    </source>
</evidence>
<dbReference type="InterPro" id="IPR020635">
    <property type="entry name" value="Tyr_kinase_cat_dom"/>
</dbReference>
<dbReference type="Pfam" id="PF00017">
    <property type="entry name" value="SH2"/>
    <property type="match status" value="1"/>
</dbReference>
<name>A0A158QGN6_RODNA</name>
<dbReference type="PROSITE" id="PS00109">
    <property type="entry name" value="PROTEIN_KINASE_TYR"/>
    <property type="match status" value="1"/>
</dbReference>
<dbReference type="PROSITE" id="PS50001">
    <property type="entry name" value="SH2"/>
    <property type="match status" value="1"/>
</dbReference>
<dbReference type="EC" id="2.7.10.2" evidence="11"/>
<evidence type="ECO:0000256" key="3">
    <source>
        <dbReference type="ARBA" id="ARBA00022679"/>
    </source>
</evidence>
<comment type="similarity">
    <text evidence="11">Belongs to the protein kinase superfamily. Tyr protein kinase family.</text>
</comment>
<keyword evidence="4 11" id="KW-0547">Nucleotide-binding</keyword>
<evidence type="ECO:0000313" key="16">
    <source>
        <dbReference type="WBParaSite" id="HNAJ_0000039401-mRNA-1"/>
    </source>
</evidence>
<evidence type="ECO:0000256" key="6">
    <source>
        <dbReference type="ARBA" id="ARBA00022840"/>
    </source>
</evidence>
<evidence type="ECO:0000256" key="11">
    <source>
        <dbReference type="RuleBase" id="RU362096"/>
    </source>
</evidence>
<dbReference type="SMART" id="SM00252">
    <property type="entry name" value="SH2"/>
    <property type="match status" value="1"/>
</dbReference>
<dbReference type="InterPro" id="IPR001245">
    <property type="entry name" value="Ser-Thr/Tyr_kinase_cat_dom"/>
</dbReference>
<keyword evidence="5 11" id="KW-0418">Kinase</keyword>
<sequence>LFFLTSYSSDGEWWFVEHCRTSEKGYVPSSYVAVAGSLEAEEWYIPRISRKDSERLLLLNSNTPGTFMVRDSETSHGSLTLSVRDREFDSATNRATDTVKHYRVNKLGSTSSTGFRYYISTKRSFPSLRDLVEHYSTEADGLCSRLTRACPRPPPLTSDLSVQTKDHWEIPRTSITLLEKLGAGQFGEVWKDCKRHGLLGTRYIHRDLAARNILVGENNAVKIADFGLARMVVEERYETYVAQNGTKLPIKWTAPEAALSGRFTVKSDVWSFGIVIYEIITHGQVPYPSMNNTETLNQVSTGYRMPRPANCPEGVYEIMLKTWDATPERRPQFEYLCTYFEEYFVSPEPSGFNHSNTNASPGTLSLRCVDKMASMDNGDNLTLMAIEPGESIENEEEEELEDSELMNLARNIPNQINGNHHSHQRNHRHGRHGNNDNAPTPMAVV</sequence>